<gene>
    <name evidence="2" type="ORF">AVEN_170173_1</name>
</gene>
<dbReference type="AlphaFoldDB" id="A0A4Y2L1H4"/>
<reference evidence="2 3" key="1">
    <citation type="journal article" date="2019" name="Sci. Rep.">
        <title>Orb-weaving spider Araneus ventricosus genome elucidates the spidroin gene catalogue.</title>
        <authorList>
            <person name="Kono N."/>
            <person name="Nakamura H."/>
            <person name="Ohtoshi R."/>
            <person name="Moran D.A.P."/>
            <person name="Shinohara A."/>
            <person name="Yoshida Y."/>
            <person name="Fujiwara M."/>
            <person name="Mori M."/>
            <person name="Tomita M."/>
            <person name="Arakawa K."/>
        </authorList>
    </citation>
    <scope>NUCLEOTIDE SEQUENCE [LARGE SCALE GENOMIC DNA]</scope>
</reference>
<feature type="region of interest" description="Disordered" evidence="1">
    <location>
        <begin position="1"/>
        <end position="36"/>
    </location>
</feature>
<evidence type="ECO:0000313" key="2">
    <source>
        <dbReference type="EMBL" id="GBN08501.1"/>
    </source>
</evidence>
<organism evidence="2 3">
    <name type="scientific">Araneus ventricosus</name>
    <name type="common">Orbweaver spider</name>
    <name type="synonym">Epeira ventricosa</name>
    <dbReference type="NCBI Taxonomy" id="182803"/>
    <lineage>
        <taxon>Eukaryota</taxon>
        <taxon>Metazoa</taxon>
        <taxon>Ecdysozoa</taxon>
        <taxon>Arthropoda</taxon>
        <taxon>Chelicerata</taxon>
        <taxon>Arachnida</taxon>
        <taxon>Araneae</taxon>
        <taxon>Araneomorphae</taxon>
        <taxon>Entelegynae</taxon>
        <taxon>Araneoidea</taxon>
        <taxon>Araneidae</taxon>
        <taxon>Araneus</taxon>
    </lineage>
</organism>
<sequence>MHFGSSVESGFEPGTFRTQGQDLTTRPPRLPGYNESSVLRSVSNSLNRTPMKLMYFQMIVTNFQSKEFGYSEPKFHLFLSVSRIDVLLQCAPSFPPIGLTSHI</sequence>
<dbReference type="EMBL" id="BGPR01116949">
    <property type="protein sequence ID" value="GBN08501.1"/>
    <property type="molecule type" value="Genomic_DNA"/>
</dbReference>
<comment type="caution">
    <text evidence="2">The sequence shown here is derived from an EMBL/GenBank/DDBJ whole genome shotgun (WGS) entry which is preliminary data.</text>
</comment>
<evidence type="ECO:0000313" key="3">
    <source>
        <dbReference type="Proteomes" id="UP000499080"/>
    </source>
</evidence>
<dbReference type="Proteomes" id="UP000499080">
    <property type="component" value="Unassembled WGS sequence"/>
</dbReference>
<name>A0A4Y2L1H4_ARAVE</name>
<protein>
    <submittedName>
        <fullName evidence="2">Uncharacterized protein</fullName>
    </submittedName>
</protein>
<proteinExistence type="predicted"/>
<evidence type="ECO:0000256" key="1">
    <source>
        <dbReference type="SAM" id="MobiDB-lite"/>
    </source>
</evidence>
<keyword evidence="3" id="KW-1185">Reference proteome</keyword>
<accession>A0A4Y2L1H4</accession>